<proteinExistence type="inferred from homology"/>
<comment type="subcellular location">
    <subcellularLocation>
        <location evidence="1">Membrane</location>
        <topology evidence="1">Multi-pass membrane protein</topology>
    </subcellularLocation>
</comment>
<dbReference type="Pfam" id="PF01151">
    <property type="entry name" value="ELO"/>
    <property type="match status" value="1"/>
</dbReference>
<evidence type="ECO:0000256" key="7">
    <source>
        <dbReference type="ARBA" id="ARBA00023098"/>
    </source>
</evidence>
<evidence type="ECO:0000256" key="4">
    <source>
        <dbReference type="ARBA" id="ARBA00022692"/>
    </source>
</evidence>
<keyword evidence="4 10" id="KW-0812">Transmembrane</keyword>
<dbReference type="InterPro" id="IPR030457">
    <property type="entry name" value="ELO_CS"/>
</dbReference>
<dbReference type="PROSITE" id="PS01188">
    <property type="entry name" value="ELO"/>
    <property type="match status" value="1"/>
</dbReference>
<keyword evidence="2 10" id="KW-0444">Lipid biosynthesis</keyword>
<keyword evidence="9 10" id="KW-0275">Fatty acid biosynthesis</keyword>
<protein>
    <recommendedName>
        <fullName evidence="10">Elongation of very long chain fatty acids protein</fullName>
        <ecNumber evidence="10">2.3.1.199</ecNumber>
    </recommendedName>
    <alternativeName>
        <fullName evidence="10">Very-long-chain 3-oxoacyl-CoA synthase</fullName>
    </alternativeName>
</protein>
<evidence type="ECO:0000256" key="2">
    <source>
        <dbReference type="ARBA" id="ARBA00022516"/>
    </source>
</evidence>
<comment type="similarity">
    <text evidence="10">Belongs to the ELO family.</text>
</comment>
<gene>
    <name evidence="11" type="ORF">LAZ67_2003937</name>
</gene>
<evidence type="ECO:0000256" key="5">
    <source>
        <dbReference type="ARBA" id="ARBA00022832"/>
    </source>
</evidence>
<keyword evidence="12" id="KW-1185">Reference proteome</keyword>
<evidence type="ECO:0000256" key="3">
    <source>
        <dbReference type="ARBA" id="ARBA00022679"/>
    </source>
</evidence>
<reference evidence="11 12" key="1">
    <citation type="submission" date="2022-01" db="EMBL/GenBank/DDBJ databases">
        <title>A chromosomal length assembly of Cordylochernes scorpioides.</title>
        <authorList>
            <person name="Zeh D."/>
            <person name="Zeh J."/>
        </authorList>
    </citation>
    <scope>NUCLEOTIDE SEQUENCE [LARGE SCALE GENOMIC DNA]</scope>
    <source>
        <strain evidence="11">IN4F17</strain>
        <tissue evidence="11">Whole Body</tissue>
    </source>
</reference>
<evidence type="ECO:0000313" key="11">
    <source>
        <dbReference type="EMBL" id="UYV63389.1"/>
    </source>
</evidence>
<feature type="transmembrane region" description="Helical" evidence="10">
    <location>
        <begin position="147"/>
        <end position="165"/>
    </location>
</feature>
<accession>A0ABY6K3D6</accession>
<dbReference type="Proteomes" id="UP001235939">
    <property type="component" value="Chromosome 02"/>
</dbReference>
<evidence type="ECO:0000313" key="12">
    <source>
        <dbReference type="Proteomes" id="UP001235939"/>
    </source>
</evidence>
<keyword evidence="8 10" id="KW-0472">Membrane</keyword>
<comment type="caution">
    <text evidence="10">Lacks conserved residue(s) required for the propagation of feature annotation.</text>
</comment>
<feature type="transmembrane region" description="Helical" evidence="10">
    <location>
        <begin position="177"/>
        <end position="195"/>
    </location>
</feature>
<dbReference type="PANTHER" id="PTHR11157">
    <property type="entry name" value="FATTY ACID ACYL TRANSFERASE-RELATED"/>
    <property type="match status" value="1"/>
</dbReference>
<keyword evidence="5 10" id="KW-0276">Fatty acid metabolism</keyword>
<dbReference type="EC" id="2.3.1.199" evidence="10"/>
<organism evidence="11 12">
    <name type="scientific">Cordylochernes scorpioides</name>
    <dbReference type="NCBI Taxonomy" id="51811"/>
    <lineage>
        <taxon>Eukaryota</taxon>
        <taxon>Metazoa</taxon>
        <taxon>Ecdysozoa</taxon>
        <taxon>Arthropoda</taxon>
        <taxon>Chelicerata</taxon>
        <taxon>Arachnida</taxon>
        <taxon>Pseudoscorpiones</taxon>
        <taxon>Cheliferoidea</taxon>
        <taxon>Chernetidae</taxon>
        <taxon>Cordylochernes</taxon>
    </lineage>
</organism>
<evidence type="ECO:0000256" key="1">
    <source>
        <dbReference type="ARBA" id="ARBA00004141"/>
    </source>
</evidence>
<name>A0ABY6K3D6_9ARAC</name>
<evidence type="ECO:0000256" key="8">
    <source>
        <dbReference type="ARBA" id="ARBA00023136"/>
    </source>
</evidence>
<keyword evidence="6 10" id="KW-1133">Transmembrane helix</keyword>
<sequence length="241" mass="28605">MDVIRLIENQVHQLYDYYLWTLTFAESFNTCLPSLQVWCVWQLLYCALKRNYSWSCQLVDTSDNPYELRVTTFNCWDTYLHIDYLSCDFLDPYESKMGEIIIKSNQVWCDQIASALWWYYFSKVVELLDTVFFVLRKKWSQLTFLHVYHHSTMCALWWIGVKWVPGGSVKELCDVPALPGAMANSFVHVVMYLYYGLASMGPKMQKYLFWKKYLTVLQLVSISAHWDSSTINLWFSWGLRS</sequence>
<evidence type="ECO:0000256" key="10">
    <source>
        <dbReference type="RuleBase" id="RU361115"/>
    </source>
</evidence>
<evidence type="ECO:0000256" key="9">
    <source>
        <dbReference type="ARBA" id="ARBA00023160"/>
    </source>
</evidence>
<dbReference type="InterPro" id="IPR002076">
    <property type="entry name" value="ELO_fam"/>
</dbReference>
<evidence type="ECO:0000256" key="6">
    <source>
        <dbReference type="ARBA" id="ARBA00022989"/>
    </source>
</evidence>
<dbReference type="EMBL" id="CP092864">
    <property type="protein sequence ID" value="UYV63389.1"/>
    <property type="molecule type" value="Genomic_DNA"/>
</dbReference>
<comment type="catalytic activity">
    <reaction evidence="10">
        <text>a very-long-chain acyl-CoA + malonyl-CoA + H(+) = a very-long-chain 3-oxoacyl-CoA + CO2 + CoA</text>
        <dbReference type="Rhea" id="RHEA:32727"/>
        <dbReference type="ChEBI" id="CHEBI:15378"/>
        <dbReference type="ChEBI" id="CHEBI:16526"/>
        <dbReference type="ChEBI" id="CHEBI:57287"/>
        <dbReference type="ChEBI" id="CHEBI:57384"/>
        <dbReference type="ChEBI" id="CHEBI:90725"/>
        <dbReference type="ChEBI" id="CHEBI:90736"/>
        <dbReference type="EC" id="2.3.1.199"/>
    </reaction>
</comment>
<keyword evidence="3 10" id="KW-0808">Transferase</keyword>
<dbReference type="PANTHER" id="PTHR11157:SF12">
    <property type="entry name" value="ELONGATION OF VERY LONG CHAIN FATTY ACIDS PROTEIN 4"/>
    <property type="match status" value="1"/>
</dbReference>
<keyword evidence="7 10" id="KW-0443">Lipid metabolism</keyword>